<accession>A0AAN8F7N0</accession>
<dbReference type="Proteomes" id="UP001331761">
    <property type="component" value="Unassembled WGS sequence"/>
</dbReference>
<evidence type="ECO:0000313" key="2">
    <source>
        <dbReference type="Proteomes" id="UP001331761"/>
    </source>
</evidence>
<name>A0AAN8F7N0_TRICO</name>
<gene>
    <name evidence="1" type="ORF">GCK32_021069</name>
</gene>
<organism evidence="1 2">
    <name type="scientific">Trichostrongylus colubriformis</name>
    <name type="common">Black scour worm</name>
    <dbReference type="NCBI Taxonomy" id="6319"/>
    <lineage>
        <taxon>Eukaryota</taxon>
        <taxon>Metazoa</taxon>
        <taxon>Ecdysozoa</taxon>
        <taxon>Nematoda</taxon>
        <taxon>Chromadorea</taxon>
        <taxon>Rhabditida</taxon>
        <taxon>Rhabditina</taxon>
        <taxon>Rhabditomorpha</taxon>
        <taxon>Strongyloidea</taxon>
        <taxon>Trichostrongylidae</taxon>
        <taxon>Trichostrongylus</taxon>
    </lineage>
</organism>
<sequence>MLFSVPPPRLTSHCSFFVYSTHIEQGHIPCRFCFSDRSFR</sequence>
<comment type="caution">
    <text evidence="1">The sequence shown here is derived from an EMBL/GenBank/DDBJ whole genome shotgun (WGS) entry which is preliminary data.</text>
</comment>
<proteinExistence type="predicted"/>
<evidence type="ECO:0000313" key="1">
    <source>
        <dbReference type="EMBL" id="KAK5970989.1"/>
    </source>
</evidence>
<reference evidence="1 2" key="1">
    <citation type="submission" date="2019-10" db="EMBL/GenBank/DDBJ databases">
        <title>Assembly and Annotation for the nematode Trichostrongylus colubriformis.</title>
        <authorList>
            <person name="Martin J."/>
        </authorList>
    </citation>
    <scope>NUCLEOTIDE SEQUENCE [LARGE SCALE GENOMIC DNA]</scope>
    <source>
        <strain evidence="1">G859</strain>
        <tissue evidence="1">Whole worm</tissue>
    </source>
</reference>
<dbReference type="AlphaFoldDB" id="A0AAN8F7N0"/>
<dbReference type="EMBL" id="WIXE01018349">
    <property type="protein sequence ID" value="KAK5970989.1"/>
    <property type="molecule type" value="Genomic_DNA"/>
</dbReference>
<protein>
    <submittedName>
        <fullName evidence="1">Uncharacterized protein</fullName>
    </submittedName>
</protein>
<keyword evidence="2" id="KW-1185">Reference proteome</keyword>